<evidence type="ECO:0000256" key="4">
    <source>
        <dbReference type="ARBA" id="ARBA00022729"/>
    </source>
</evidence>
<dbReference type="PANTHER" id="PTHR35789">
    <property type="entry name" value="SPORE GERMINATION PROTEIN B3"/>
    <property type="match status" value="1"/>
</dbReference>
<comment type="caution">
    <text evidence="11">The sequence shown here is derived from an EMBL/GenBank/DDBJ whole genome shotgun (WGS) entry which is preliminary data.</text>
</comment>
<evidence type="ECO:0000256" key="6">
    <source>
        <dbReference type="ARBA" id="ARBA00023139"/>
    </source>
</evidence>
<dbReference type="InterPro" id="IPR046953">
    <property type="entry name" value="Spore_GerAC-like_C"/>
</dbReference>
<dbReference type="EMBL" id="RZTZ01000004">
    <property type="protein sequence ID" value="RVT62620.1"/>
    <property type="molecule type" value="Genomic_DNA"/>
</dbReference>
<keyword evidence="5 8" id="KW-0472">Membrane</keyword>
<sequence>MILESRVYMRIIKIIIIVHIAILLSGCWDRIELARQSIVTGMAVDKGKNSKYRLTVETTEAREMTPKTTSGNAPSNVYSIEGDTIAELTTKLNRGIATHPIYSHMYILAISEEIAEEGLIEFLDFVDRNREMRDDFNIVVVKNGSNAGDILQVINMYKKSASLKLARQLDTMEKDYGAAPDLKLNDFVRVYNAKGQSPALPAVRLIGSAKKGGNVENSKSEAPDTKVDVESLAVFKQGKLVGYASLQEVRYLLFVQNKIKTTTLSTNCKDNKKFTYEITHSKTGVTAKEKNNVPHFHIKIRTEGYLDGIECLENFTDIRSSEMLEKKLNSMMEKNIKAFIQKASTDFKADIFGLGEILRDQDYKQFKKYETDNTWDEAFAKSKIDISFHAEIKRGGLRTNRFNESR</sequence>
<evidence type="ECO:0000256" key="7">
    <source>
        <dbReference type="ARBA" id="ARBA00023288"/>
    </source>
</evidence>
<dbReference type="InterPro" id="IPR057336">
    <property type="entry name" value="GerAC_N"/>
</dbReference>
<dbReference type="Pfam" id="PF25198">
    <property type="entry name" value="Spore_GerAC_N"/>
    <property type="match status" value="1"/>
</dbReference>
<protein>
    <submittedName>
        <fullName evidence="11">Ger(X)C family spore germination protein</fullName>
    </submittedName>
</protein>
<feature type="transmembrane region" description="Helical" evidence="8">
    <location>
        <begin position="7"/>
        <end position="26"/>
    </location>
</feature>
<keyword evidence="8" id="KW-1133">Transmembrane helix</keyword>
<evidence type="ECO:0000313" key="11">
    <source>
        <dbReference type="EMBL" id="RVT62620.1"/>
    </source>
</evidence>
<evidence type="ECO:0000256" key="5">
    <source>
        <dbReference type="ARBA" id="ARBA00023136"/>
    </source>
</evidence>
<keyword evidence="12" id="KW-1185">Reference proteome</keyword>
<evidence type="ECO:0000259" key="9">
    <source>
        <dbReference type="Pfam" id="PF05504"/>
    </source>
</evidence>
<dbReference type="InterPro" id="IPR038501">
    <property type="entry name" value="Spore_GerAC_C_sf"/>
</dbReference>
<reference evidence="11 12" key="1">
    <citation type="submission" date="2019-01" db="EMBL/GenBank/DDBJ databases">
        <title>Bacillus sp. M5HDSG1-1, whole genome shotgun sequence.</title>
        <authorList>
            <person name="Tuo L."/>
        </authorList>
    </citation>
    <scope>NUCLEOTIDE SEQUENCE [LARGE SCALE GENOMIC DNA]</scope>
    <source>
        <strain evidence="11 12">M5HDSG1-1</strain>
    </source>
</reference>
<evidence type="ECO:0000256" key="2">
    <source>
        <dbReference type="ARBA" id="ARBA00007886"/>
    </source>
</evidence>
<dbReference type="NCBIfam" id="TIGR02887">
    <property type="entry name" value="spore_ger_x_C"/>
    <property type="match status" value="1"/>
</dbReference>
<comment type="similarity">
    <text evidence="2">Belongs to the GerABKC lipoprotein family.</text>
</comment>
<dbReference type="Proteomes" id="UP000288024">
    <property type="component" value="Unassembled WGS sequence"/>
</dbReference>
<dbReference type="PANTHER" id="PTHR35789:SF1">
    <property type="entry name" value="SPORE GERMINATION PROTEIN B3"/>
    <property type="match status" value="1"/>
</dbReference>
<keyword evidence="4" id="KW-0732">Signal</keyword>
<keyword evidence="6" id="KW-0564">Palmitate</keyword>
<evidence type="ECO:0000256" key="8">
    <source>
        <dbReference type="SAM" id="Phobius"/>
    </source>
</evidence>
<name>A0A437KB40_9BACI</name>
<accession>A0A437KB40</accession>
<dbReference type="Gene3D" id="3.30.300.210">
    <property type="entry name" value="Nutrient germinant receptor protein C, domain 3"/>
    <property type="match status" value="1"/>
</dbReference>
<dbReference type="PROSITE" id="PS51257">
    <property type="entry name" value="PROKAR_LIPOPROTEIN"/>
    <property type="match status" value="1"/>
</dbReference>
<dbReference type="RefSeq" id="WP_127738571.1">
    <property type="nucleotide sequence ID" value="NZ_RZTZ01000004.1"/>
</dbReference>
<feature type="domain" description="Spore germination GerAC-like C-terminal" evidence="9">
    <location>
        <begin position="232"/>
        <end position="396"/>
    </location>
</feature>
<evidence type="ECO:0000259" key="10">
    <source>
        <dbReference type="Pfam" id="PF25198"/>
    </source>
</evidence>
<evidence type="ECO:0000256" key="3">
    <source>
        <dbReference type="ARBA" id="ARBA00022544"/>
    </source>
</evidence>
<dbReference type="Pfam" id="PF05504">
    <property type="entry name" value="Spore_GerAC"/>
    <property type="match status" value="1"/>
</dbReference>
<evidence type="ECO:0000313" key="12">
    <source>
        <dbReference type="Proteomes" id="UP000288024"/>
    </source>
</evidence>
<dbReference type="AlphaFoldDB" id="A0A437KB40"/>
<gene>
    <name evidence="11" type="ORF">EM808_12645</name>
</gene>
<keyword evidence="8" id="KW-0812">Transmembrane</keyword>
<dbReference type="GO" id="GO:0016020">
    <property type="term" value="C:membrane"/>
    <property type="evidence" value="ECO:0007669"/>
    <property type="project" value="UniProtKB-SubCell"/>
</dbReference>
<proteinExistence type="inferred from homology"/>
<keyword evidence="7" id="KW-0449">Lipoprotein</keyword>
<dbReference type="InterPro" id="IPR008844">
    <property type="entry name" value="Spore_GerAC-like"/>
</dbReference>
<organism evidence="11 12">
    <name type="scientific">Niallia taxi</name>
    <dbReference type="NCBI Taxonomy" id="2499688"/>
    <lineage>
        <taxon>Bacteria</taxon>
        <taxon>Bacillati</taxon>
        <taxon>Bacillota</taxon>
        <taxon>Bacilli</taxon>
        <taxon>Bacillales</taxon>
        <taxon>Bacillaceae</taxon>
        <taxon>Niallia</taxon>
    </lineage>
</organism>
<evidence type="ECO:0000256" key="1">
    <source>
        <dbReference type="ARBA" id="ARBA00004635"/>
    </source>
</evidence>
<dbReference type="GO" id="GO:0009847">
    <property type="term" value="P:spore germination"/>
    <property type="evidence" value="ECO:0007669"/>
    <property type="project" value="InterPro"/>
</dbReference>
<feature type="domain" description="Spore germination protein N-terminal" evidence="10">
    <location>
        <begin position="29"/>
        <end position="204"/>
    </location>
</feature>
<keyword evidence="3" id="KW-0309">Germination</keyword>
<comment type="subcellular location">
    <subcellularLocation>
        <location evidence="1">Membrane</location>
        <topology evidence="1">Lipid-anchor</topology>
    </subcellularLocation>
</comment>